<evidence type="ECO:0000313" key="7">
    <source>
        <dbReference type="Proteomes" id="UP000285301"/>
    </source>
</evidence>
<evidence type="ECO:0000259" key="4">
    <source>
        <dbReference type="PROSITE" id="PS51845"/>
    </source>
</evidence>
<dbReference type="AlphaFoldDB" id="A0A3S3S2Q1"/>
<dbReference type="InterPro" id="IPR002073">
    <property type="entry name" value="PDEase_catalytic_dom"/>
</dbReference>
<dbReference type="GO" id="GO:0046872">
    <property type="term" value="F:metal ion binding"/>
    <property type="evidence" value="ECO:0007669"/>
    <property type="project" value="UniProtKB-KW"/>
</dbReference>
<dbReference type="GO" id="GO:0007165">
    <property type="term" value="P:signal transduction"/>
    <property type="evidence" value="ECO:0007669"/>
    <property type="project" value="InterPro"/>
</dbReference>
<dbReference type="STRING" id="1965070.A0A3S3S2Q1"/>
<evidence type="ECO:0000256" key="2">
    <source>
        <dbReference type="ARBA" id="ARBA00022801"/>
    </source>
</evidence>
<sequence>MSTSTWSTTTSATGMPTVEPEPSRKRCASFRNTPGLSSPNTANAPSITSPVNPYPIKARSYSTTALPMDALMHFQEKREAKTPFDLYSFDSNISTLSSSGEVGHRENEPDVEEEAISAEKQSNVYSRFATRQPKQNVPRFNLTSDYDSSNDSPSGSEATIDDSVLSSDCASRLSSVNKRQLISNFDSGRNVGSPMKARTERNECSLCGCKLRHSTSTMKERTIGSNLEPVWPNISPQPPVVPNIDQFGRHLIDDTAFDLDEIASDQLLNRIQEWDYPIFELQERTGDTILTQLSYRIFFEAGLLDAFKIPIPEFLNYFRALEQGYKEKPCK</sequence>
<feature type="region of interest" description="Disordered" evidence="3">
    <location>
        <begin position="95"/>
        <end position="163"/>
    </location>
</feature>
<feature type="compositionally biased region" description="Polar residues" evidence="3">
    <location>
        <begin position="141"/>
        <end position="157"/>
    </location>
</feature>
<dbReference type="OrthoDB" id="6502994at2759"/>
<dbReference type="EMBL" id="NCKU01003038">
    <property type="protein sequence ID" value="RWS08310.1"/>
    <property type="molecule type" value="Genomic_DNA"/>
</dbReference>
<reference evidence="6 7" key="1">
    <citation type="journal article" date="2018" name="Gigascience">
        <title>Genomes of trombidid mites reveal novel predicted allergens and laterally-transferred genes associated with secondary metabolism.</title>
        <authorList>
            <person name="Dong X."/>
            <person name="Chaisiri K."/>
            <person name="Xia D."/>
            <person name="Armstrong S.D."/>
            <person name="Fang Y."/>
            <person name="Donnelly M.J."/>
            <person name="Kadowaki T."/>
            <person name="McGarry J.W."/>
            <person name="Darby A.C."/>
            <person name="Makepeace B.L."/>
        </authorList>
    </citation>
    <scope>NUCLEOTIDE SEQUENCE [LARGE SCALE GENOMIC DNA]</scope>
    <source>
        <strain evidence="6">UoL-WK</strain>
    </source>
</reference>
<reference evidence="6" key="2">
    <citation type="submission" date="2018-11" db="EMBL/GenBank/DDBJ databases">
        <title>Trombidioid mite genomics.</title>
        <authorList>
            <person name="Dong X."/>
        </authorList>
    </citation>
    <scope>NUCLEOTIDE SEQUENCE</scope>
    <source>
        <strain evidence="6">UoL-WK</strain>
    </source>
</reference>
<dbReference type="Gene3D" id="1.10.1300.10">
    <property type="entry name" value="3'5'-cyclic nucleotide phosphodiesterase, catalytic domain"/>
    <property type="match status" value="1"/>
</dbReference>
<feature type="domain" description="PDEase" evidence="4">
    <location>
        <begin position="255"/>
        <end position="331"/>
    </location>
</feature>
<feature type="compositionally biased region" description="Low complexity" evidence="3">
    <location>
        <begin position="1"/>
        <end position="13"/>
    </location>
</feature>
<dbReference type="PROSITE" id="PS51845">
    <property type="entry name" value="PDEASE_I_2"/>
    <property type="match status" value="1"/>
</dbReference>
<keyword evidence="7" id="KW-1185">Reference proteome</keyword>
<protein>
    <submittedName>
        <fullName evidence="6">cGMP-inhibited 3</fullName>
    </submittedName>
</protein>
<dbReference type="InterPro" id="IPR036971">
    <property type="entry name" value="PDEase_catalytic_dom_sf"/>
</dbReference>
<keyword evidence="2" id="KW-0378">Hydrolase</keyword>
<dbReference type="EMBL" id="NCKU01003106">
    <property type="protein sequence ID" value="RWS08164.1"/>
    <property type="molecule type" value="Genomic_DNA"/>
</dbReference>
<feature type="region of interest" description="Disordered" evidence="3">
    <location>
        <begin position="1"/>
        <end position="57"/>
    </location>
</feature>
<evidence type="ECO:0000313" key="5">
    <source>
        <dbReference type="EMBL" id="RWS08164.1"/>
    </source>
</evidence>
<proteinExistence type="predicted"/>
<evidence type="ECO:0000256" key="1">
    <source>
        <dbReference type="ARBA" id="ARBA00022723"/>
    </source>
</evidence>
<dbReference type="Proteomes" id="UP000285301">
    <property type="component" value="Unassembled WGS sequence"/>
</dbReference>
<comment type="caution">
    <text evidence="6">The sequence shown here is derived from an EMBL/GenBank/DDBJ whole genome shotgun (WGS) entry which is preliminary data.</text>
</comment>
<gene>
    <name evidence="6" type="ORF">B4U79_17786</name>
    <name evidence="5" type="ORF">B4U79_17802</name>
</gene>
<dbReference type="PANTHER" id="PTHR11347">
    <property type="entry name" value="CYCLIC NUCLEOTIDE PHOSPHODIESTERASE"/>
    <property type="match status" value="1"/>
</dbReference>
<organism evidence="6 7">
    <name type="scientific">Dinothrombium tinctorium</name>
    <dbReference type="NCBI Taxonomy" id="1965070"/>
    <lineage>
        <taxon>Eukaryota</taxon>
        <taxon>Metazoa</taxon>
        <taxon>Ecdysozoa</taxon>
        <taxon>Arthropoda</taxon>
        <taxon>Chelicerata</taxon>
        <taxon>Arachnida</taxon>
        <taxon>Acari</taxon>
        <taxon>Acariformes</taxon>
        <taxon>Trombidiformes</taxon>
        <taxon>Prostigmata</taxon>
        <taxon>Anystina</taxon>
        <taxon>Parasitengona</taxon>
        <taxon>Trombidioidea</taxon>
        <taxon>Trombidiidae</taxon>
        <taxon>Dinothrombium</taxon>
    </lineage>
</organism>
<name>A0A3S3S2Q1_9ACAR</name>
<accession>A0A3S3S2Q1</accession>
<keyword evidence="1" id="KW-0479">Metal-binding</keyword>
<evidence type="ECO:0000313" key="6">
    <source>
        <dbReference type="EMBL" id="RWS08310.1"/>
    </source>
</evidence>
<dbReference type="GO" id="GO:0004114">
    <property type="term" value="F:3',5'-cyclic-nucleotide phosphodiesterase activity"/>
    <property type="evidence" value="ECO:0007669"/>
    <property type="project" value="InterPro"/>
</dbReference>
<dbReference type="SUPFAM" id="SSF109604">
    <property type="entry name" value="HD-domain/PDEase-like"/>
    <property type="match status" value="1"/>
</dbReference>
<feature type="compositionally biased region" description="Polar residues" evidence="3">
    <location>
        <begin position="30"/>
        <end position="51"/>
    </location>
</feature>
<evidence type="ECO:0000256" key="3">
    <source>
        <dbReference type="SAM" id="MobiDB-lite"/>
    </source>
</evidence>